<dbReference type="Gene3D" id="1.20.58.220">
    <property type="entry name" value="Phosphate transport system protein phou homolog 2, domain 2"/>
    <property type="match status" value="1"/>
</dbReference>
<dbReference type="SUPFAM" id="SSF109755">
    <property type="entry name" value="PhoU-like"/>
    <property type="match status" value="1"/>
</dbReference>
<protein>
    <submittedName>
        <fullName evidence="2">Phosphate transport regulator</fullName>
    </submittedName>
</protein>
<dbReference type="RefSeq" id="WP_188415761.1">
    <property type="nucleotide sequence ID" value="NZ_BMDO01000004.1"/>
</dbReference>
<reference evidence="2" key="1">
    <citation type="journal article" date="2014" name="Int. J. Syst. Evol. Microbiol.">
        <title>Complete genome sequence of Corynebacterium casei LMG S-19264T (=DSM 44701T), isolated from a smear-ripened cheese.</title>
        <authorList>
            <consortium name="US DOE Joint Genome Institute (JGI-PGF)"/>
            <person name="Walter F."/>
            <person name="Albersmeier A."/>
            <person name="Kalinowski J."/>
            <person name="Ruckert C."/>
        </authorList>
    </citation>
    <scope>NUCLEOTIDE SEQUENCE</scope>
    <source>
        <strain evidence="2">CCM 8711</strain>
    </source>
</reference>
<dbReference type="InterPro" id="IPR018445">
    <property type="entry name" value="Put_Phosphate_transp_reg"/>
</dbReference>
<name>A0A917N140_9SPHI</name>
<dbReference type="Pfam" id="PF01865">
    <property type="entry name" value="PhoU_div"/>
    <property type="match status" value="1"/>
</dbReference>
<dbReference type="PANTHER" id="PTHR37298:SF1">
    <property type="entry name" value="UPF0111 PROTEIN YKAA"/>
    <property type="match status" value="1"/>
</dbReference>
<dbReference type="AlphaFoldDB" id="A0A917N140"/>
<dbReference type="Proteomes" id="UP000662074">
    <property type="component" value="Unassembled WGS sequence"/>
</dbReference>
<accession>A0A917N140</accession>
<dbReference type="PANTHER" id="PTHR37298">
    <property type="entry name" value="UPF0111 PROTEIN YKAA"/>
    <property type="match status" value="1"/>
</dbReference>
<comment type="caution">
    <text evidence="2">The sequence shown here is derived from an EMBL/GenBank/DDBJ whole genome shotgun (WGS) entry which is preliminary data.</text>
</comment>
<proteinExistence type="inferred from homology"/>
<sequence length="214" mass="24282">MKNILTRFLPDNDKVFFNLFNRATSNSAAMAKLLFEAVSGDWDPEHKTEFAQISRLKTNSSDIKRQVYAVSGKALVSPFERNDMYALVSAVNAVSDYIDSSARRINLYSIDVITPSIHELCRIIMEATQQLEKCVKALSNISEPDLITQLCNEVKQLEHKADDIYDEAFAQLNAKETDIFQLIKYSEILGALERTTDRCEDVTYIIESILIKNS</sequence>
<keyword evidence="3" id="KW-1185">Reference proteome</keyword>
<gene>
    <name evidence="2" type="ORF">GCM10011425_17380</name>
</gene>
<dbReference type="InterPro" id="IPR038078">
    <property type="entry name" value="PhoU-like_sf"/>
</dbReference>
<evidence type="ECO:0000256" key="1">
    <source>
        <dbReference type="ARBA" id="ARBA00008591"/>
    </source>
</evidence>
<evidence type="ECO:0000313" key="2">
    <source>
        <dbReference type="EMBL" id="GGI50526.1"/>
    </source>
</evidence>
<evidence type="ECO:0000313" key="3">
    <source>
        <dbReference type="Proteomes" id="UP000662074"/>
    </source>
</evidence>
<organism evidence="2 3">
    <name type="scientific">Mucilaginibacter galii</name>
    <dbReference type="NCBI Taxonomy" id="2005073"/>
    <lineage>
        <taxon>Bacteria</taxon>
        <taxon>Pseudomonadati</taxon>
        <taxon>Bacteroidota</taxon>
        <taxon>Sphingobacteriia</taxon>
        <taxon>Sphingobacteriales</taxon>
        <taxon>Sphingobacteriaceae</taxon>
        <taxon>Mucilaginibacter</taxon>
    </lineage>
</organism>
<comment type="similarity">
    <text evidence="1">Belongs to the UPF0111 family.</text>
</comment>
<reference evidence="2" key="2">
    <citation type="submission" date="2020-09" db="EMBL/GenBank/DDBJ databases">
        <authorList>
            <person name="Sun Q."/>
            <person name="Sedlacek I."/>
        </authorList>
    </citation>
    <scope>NUCLEOTIDE SEQUENCE</scope>
    <source>
        <strain evidence="2">CCM 8711</strain>
    </source>
</reference>
<dbReference type="EMBL" id="BMDO01000004">
    <property type="protein sequence ID" value="GGI50526.1"/>
    <property type="molecule type" value="Genomic_DNA"/>
</dbReference>
<dbReference type="InterPro" id="IPR052912">
    <property type="entry name" value="UPF0111_domain"/>
</dbReference>